<keyword evidence="3" id="KW-0067">ATP-binding</keyword>
<dbReference type="SMART" id="SM00382">
    <property type="entry name" value="AAA"/>
    <property type="match status" value="2"/>
</dbReference>
<evidence type="ECO:0000256" key="3">
    <source>
        <dbReference type="ARBA" id="ARBA00022840"/>
    </source>
</evidence>
<dbReference type="PANTHER" id="PTHR11638:SF18">
    <property type="entry name" value="HEAT SHOCK PROTEIN 104"/>
    <property type="match status" value="1"/>
</dbReference>
<evidence type="ECO:0000313" key="8">
    <source>
        <dbReference type="EMBL" id="PJE76542.1"/>
    </source>
</evidence>
<sequence>MPEFEVQLDGKSYSWSAFMDEEHVRERSARLSASKLLSGVAFGKLVVAGLITLVLLFVQGFSSVLTSAFWVDPSWTGVFLYATGLFVAFLYFHQSLVGTLSAVMPTGSEEVPEVVSFQSEGTHVNLADLFSADATASIERAFELATKFGHKNVELLHIFVGTIDASDVSVVFGRLGLSFADLQDAVGRRLQTRELGKPPRLSLEGERVFLEAFRRAVSEDRSEISSLEIFAGVYEQDAFIRELFLDKGVDETKFHNMIAWLRIHENMRERYKQSRKAAMYKPTGPMNRAMTSIATPMLDAVSEDLTTAAVSGRLPMMIDRESQVEEIFRVIEGGRQSVVLVGPEGVGKSTVLAGIADLMVREEVPKILQDRRLVRISIPHLVSGANPSQAQERLLQIFSEVARSRNIILAITDIDQLVAQGTTEATDLGATLVDFLSRSGTFAIATTTSQAYTRLVERSILGRSFQKVDLLEPDQESAIHMLQSKIGSIEYEHNVIFTYEAVEKAVTLSDRYMHETYLPKKAIEVAREAGLQVSKTKGEDALVTGEDVASIVSSKTGIPTMSVAEDEKDKLLSLEDKMHGRVIGQDEAVKAVASALRRARTDLRSQGRPIATFLFLGPTGVGKTELAKTVAETYFGDENMMIRMDMSEYQEASSINRLLGAPGSNQGGLLTEAVRKQPFAIVLLDELEKAHPDILNVFLQVFEDGRLTDSVGRTIDFTNTIVISTSNAGTQYIQDAVARGDSMETIKTQLIEEELQGIYRPEFLNRFDGIIVFKPLTPDDVKEITKIFMSAVATRLEPKGIGFTAEESAVAELAERGFDPKFGARPLRRLVQEEVDNAIANALLEGNVRRRDRIVLEAGGKIRIEKGVEL</sequence>
<dbReference type="InterPro" id="IPR019489">
    <property type="entry name" value="Clp_ATPase_C"/>
</dbReference>
<organism evidence="8 9">
    <name type="scientific">Candidatus Uhrbacteria bacterium CG10_big_fil_rev_8_21_14_0_10_48_16</name>
    <dbReference type="NCBI Taxonomy" id="1975038"/>
    <lineage>
        <taxon>Bacteria</taxon>
        <taxon>Candidatus Uhriibacteriota</taxon>
    </lineage>
</organism>
<dbReference type="InterPro" id="IPR003593">
    <property type="entry name" value="AAA+_ATPase"/>
</dbReference>
<dbReference type="GO" id="GO:0005737">
    <property type="term" value="C:cytoplasm"/>
    <property type="evidence" value="ECO:0007669"/>
    <property type="project" value="TreeGrafter"/>
</dbReference>
<dbReference type="GO" id="GO:0005524">
    <property type="term" value="F:ATP binding"/>
    <property type="evidence" value="ECO:0007669"/>
    <property type="project" value="UniProtKB-KW"/>
</dbReference>
<dbReference type="InterPro" id="IPR036628">
    <property type="entry name" value="Clp_N_dom_sf"/>
</dbReference>
<protein>
    <recommendedName>
        <fullName evidence="7">Clp R domain-containing protein</fullName>
    </recommendedName>
</protein>
<evidence type="ECO:0000256" key="1">
    <source>
        <dbReference type="ARBA" id="ARBA00022737"/>
    </source>
</evidence>
<proteinExistence type="predicted"/>
<dbReference type="Pfam" id="PF10431">
    <property type="entry name" value="ClpB_D2-small"/>
    <property type="match status" value="1"/>
</dbReference>
<dbReference type="InterPro" id="IPR027417">
    <property type="entry name" value="P-loop_NTPase"/>
</dbReference>
<comment type="caution">
    <text evidence="8">The sequence shown here is derived from an EMBL/GenBank/DDBJ whole genome shotgun (WGS) entry which is preliminary data.</text>
</comment>
<accession>A0A2M8LGG1</accession>
<dbReference type="InterPro" id="IPR041546">
    <property type="entry name" value="ClpA/ClpB_AAA_lid"/>
</dbReference>
<dbReference type="InterPro" id="IPR003959">
    <property type="entry name" value="ATPase_AAA_core"/>
</dbReference>
<dbReference type="Gene3D" id="3.40.50.300">
    <property type="entry name" value="P-loop containing nucleotide triphosphate hydrolases"/>
    <property type="match status" value="2"/>
</dbReference>
<dbReference type="SUPFAM" id="SSF81923">
    <property type="entry name" value="Double Clp-N motif"/>
    <property type="match status" value="1"/>
</dbReference>
<keyword evidence="2" id="KW-0547">Nucleotide-binding</keyword>
<dbReference type="Pfam" id="PF17871">
    <property type="entry name" value="AAA_lid_9"/>
    <property type="match status" value="1"/>
</dbReference>
<dbReference type="PANTHER" id="PTHR11638">
    <property type="entry name" value="ATP-DEPENDENT CLP PROTEASE"/>
    <property type="match status" value="1"/>
</dbReference>
<dbReference type="AlphaFoldDB" id="A0A2M8LGG1"/>
<gene>
    <name evidence="8" type="ORF">COV05_04200</name>
</gene>
<dbReference type="InterPro" id="IPR004176">
    <property type="entry name" value="Clp_R_N"/>
</dbReference>
<dbReference type="Gene3D" id="1.10.8.60">
    <property type="match status" value="2"/>
</dbReference>
<reference evidence="9" key="1">
    <citation type="submission" date="2017-09" db="EMBL/GenBank/DDBJ databases">
        <title>Depth-based differentiation of microbial function through sediment-hosted aquifers and enrichment of novel symbionts in the deep terrestrial subsurface.</title>
        <authorList>
            <person name="Probst A.J."/>
            <person name="Ladd B."/>
            <person name="Jarett J.K."/>
            <person name="Geller-Mcgrath D.E."/>
            <person name="Sieber C.M.K."/>
            <person name="Emerson J.B."/>
            <person name="Anantharaman K."/>
            <person name="Thomas B.C."/>
            <person name="Malmstrom R."/>
            <person name="Stieglmeier M."/>
            <person name="Klingl A."/>
            <person name="Woyke T."/>
            <person name="Ryan C.M."/>
            <person name="Banfield J.F."/>
        </authorList>
    </citation>
    <scope>NUCLEOTIDE SEQUENCE [LARGE SCALE GENOMIC DNA]</scope>
</reference>
<dbReference type="PROSITE" id="PS51903">
    <property type="entry name" value="CLP_R"/>
    <property type="match status" value="1"/>
</dbReference>
<evidence type="ECO:0000256" key="2">
    <source>
        <dbReference type="ARBA" id="ARBA00022741"/>
    </source>
</evidence>
<dbReference type="Pfam" id="PF02861">
    <property type="entry name" value="Clp_N"/>
    <property type="match status" value="1"/>
</dbReference>
<feature type="transmembrane region" description="Helical" evidence="6">
    <location>
        <begin position="36"/>
        <end position="62"/>
    </location>
</feature>
<evidence type="ECO:0000256" key="5">
    <source>
        <dbReference type="PROSITE-ProRule" id="PRU01251"/>
    </source>
</evidence>
<evidence type="ECO:0000256" key="6">
    <source>
        <dbReference type="SAM" id="Phobius"/>
    </source>
</evidence>
<keyword evidence="1 5" id="KW-0677">Repeat</keyword>
<name>A0A2M8LGG1_9BACT</name>
<dbReference type="Pfam" id="PF07724">
    <property type="entry name" value="AAA_2"/>
    <property type="match status" value="1"/>
</dbReference>
<feature type="transmembrane region" description="Helical" evidence="6">
    <location>
        <begin position="74"/>
        <end position="92"/>
    </location>
</feature>
<dbReference type="CDD" id="cd00009">
    <property type="entry name" value="AAA"/>
    <property type="match status" value="1"/>
</dbReference>
<keyword evidence="6" id="KW-0472">Membrane</keyword>
<evidence type="ECO:0000313" key="9">
    <source>
        <dbReference type="Proteomes" id="UP000231436"/>
    </source>
</evidence>
<dbReference type="InterPro" id="IPR050130">
    <property type="entry name" value="ClpA_ClpB"/>
</dbReference>
<keyword evidence="6" id="KW-1133">Transmembrane helix</keyword>
<dbReference type="SMART" id="SM01086">
    <property type="entry name" value="ClpB_D2-small"/>
    <property type="match status" value="1"/>
</dbReference>
<dbReference type="Gene3D" id="1.10.1780.10">
    <property type="entry name" value="Clp, N-terminal domain"/>
    <property type="match status" value="1"/>
</dbReference>
<dbReference type="FunFam" id="3.40.50.300:FF:000025">
    <property type="entry name" value="ATP-dependent Clp protease subunit"/>
    <property type="match status" value="1"/>
</dbReference>
<keyword evidence="4" id="KW-0143">Chaperone</keyword>
<evidence type="ECO:0000256" key="4">
    <source>
        <dbReference type="ARBA" id="ARBA00023186"/>
    </source>
</evidence>
<feature type="domain" description="Clp R" evidence="7">
    <location>
        <begin position="127"/>
        <end position="266"/>
    </location>
</feature>
<dbReference type="PRINTS" id="PR00300">
    <property type="entry name" value="CLPPROTEASEA"/>
</dbReference>
<dbReference type="GO" id="GO:0016887">
    <property type="term" value="F:ATP hydrolysis activity"/>
    <property type="evidence" value="ECO:0007669"/>
    <property type="project" value="InterPro"/>
</dbReference>
<evidence type="ECO:0000259" key="7">
    <source>
        <dbReference type="PROSITE" id="PS51903"/>
    </source>
</evidence>
<dbReference type="EMBL" id="PFEU01000018">
    <property type="protein sequence ID" value="PJE76542.1"/>
    <property type="molecule type" value="Genomic_DNA"/>
</dbReference>
<dbReference type="InterPro" id="IPR001270">
    <property type="entry name" value="ClpA/B"/>
</dbReference>
<dbReference type="GO" id="GO:0034605">
    <property type="term" value="P:cellular response to heat"/>
    <property type="evidence" value="ECO:0007669"/>
    <property type="project" value="TreeGrafter"/>
</dbReference>
<dbReference type="SUPFAM" id="SSF52540">
    <property type="entry name" value="P-loop containing nucleoside triphosphate hydrolases"/>
    <property type="match status" value="2"/>
</dbReference>
<dbReference type="Pfam" id="PF00004">
    <property type="entry name" value="AAA"/>
    <property type="match status" value="1"/>
</dbReference>
<dbReference type="CDD" id="cd19499">
    <property type="entry name" value="RecA-like_ClpB_Hsp104-like"/>
    <property type="match status" value="1"/>
</dbReference>
<dbReference type="Proteomes" id="UP000231436">
    <property type="component" value="Unassembled WGS sequence"/>
</dbReference>
<keyword evidence="6" id="KW-0812">Transmembrane</keyword>